<dbReference type="AlphaFoldDB" id="A0A4R3PSI1"/>
<sequence>MVLEQPCGGISGFRFDYQIAAEWIHGFGHTVLCHTRRLAHHATAIKDERSIMFLPRHPPWYAHSIDCILLGFGQASK</sequence>
<reference evidence="1 2" key="1">
    <citation type="submission" date="2019-03" db="EMBL/GenBank/DDBJ databases">
        <title>Genomic Encyclopedia of Type Strains, Phase IV (KMG-V): Genome sequencing to study the core and pangenomes of soil and plant-associated prokaryotes.</title>
        <authorList>
            <person name="Whitman W."/>
        </authorList>
    </citation>
    <scope>NUCLEOTIDE SEQUENCE [LARGE SCALE GENOMIC DNA]</scope>
    <source>
        <strain evidence="1 2">Hc14</strain>
    </source>
</reference>
<dbReference type="EMBL" id="SMBH01000024">
    <property type="protein sequence ID" value="TCU09604.1"/>
    <property type="molecule type" value="Genomic_DNA"/>
</dbReference>
<protein>
    <submittedName>
        <fullName evidence="1">Uncharacterized protein</fullName>
    </submittedName>
</protein>
<evidence type="ECO:0000313" key="1">
    <source>
        <dbReference type="EMBL" id="TCU09604.1"/>
    </source>
</evidence>
<proteinExistence type="predicted"/>
<name>A0A4R3PSI1_RHISU</name>
<accession>A0A4R3PSI1</accession>
<gene>
    <name evidence="1" type="ORF">EV132_1244</name>
</gene>
<organism evidence="1 2">
    <name type="scientific">Rhizobium sullae</name>
    <name type="common">Rhizobium hedysari</name>
    <dbReference type="NCBI Taxonomy" id="50338"/>
    <lineage>
        <taxon>Bacteria</taxon>
        <taxon>Pseudomonadati</taxon>
        <taxon>Pseudomonadota</taxon>
        <taxon>Alphaproteobacteria</taxon>
        <taxon>Hyphomicrobiales</taxon>
        <taxon>Rhizobiaceae</taxon>
        <taxon>Rhizobium/Agrobacterium group</taxon>
        <taxon>Rhizobium</taxon>
    </lineage>
</organism>
<evidence type="ECO:0000313" key="2">
    <source>
        <dbReference type="Proteomes" id="UP000294576"/>
    </source>
</evidence>
<comment type="caution">
    <text evidence="1">The sequence shown here is derived from an EMBL/GenBank/DDBJ whole genome shotgun (WGS) entry which is preliminary data.</text>
</comment>
<dbReference type="Proteomes" id="UP000294576">
    <property type="component" value="Unassembled WGS sequence"/>
</dbReference>